<dbReference type="Proteomes" id="UP000255099">
    <property type="component" value="Unassembled WGS sequence"/>
</dbReference>
<dbReference type="GO" id="GO:0019646">
    <property type="term" value="P:aerobic electron transport chain"/>
    <property type="evidence" value="ECO:0007669"/>
    <property type="project" value="TreeGrafter"/>
</dbReference>
<evidence type="ECO:0000256" key="15">
    <source>
        <dbReference type="ARBA" id="ARBA00031887"/>
    </source>
</evidence>
<evidence type="ECO:0000256" key="13">
    <source>
        <dbReference type="ARBA" id="ARBA00030071"/>
    </source>
</evidence>
<evidence type="ECO:0000313" key="18">
    <source>
        <dbReference type="EMBL" id="STT50224.1"/>
    </source>
</evidence>
<dbReference type="InterPro" id="IPR005171">
    <property type="entry name" value="Cyt_c_oxidase_su4_prok"/>
</dbReference>
<dbReference type="GO" id="GO:0009319">
    <property type="term" value="C:cytochrome o ubiquinol oxidase complex"/>
    <property type="evidence" value="ECO:0007669"/>
    <property type="project" value="TreeGrafter"/>
</dbReference>
<keyword evidence="8" id="KW-0249">Electron transport</keyword>
<dbReference type="InterPro" id="IPR014210">
    <property type="entry name" value="Cyt_o_ubiqinol_oxidase_su4"/>
</dbReference>
<feature type="transmembrane region" description="Helical" evidence="17">
    <location>
        <begin position="44"/>
        <end position="66"/>
    </location>
</feature>
<evidence type="ECO:0000256" key="11">
    <source>
        <dbReference type="ARBA" id="ARBA00023136"/>
    </source>
</evidence>
<evidence type="ECO:0000256" key="12">
    <source>
        <dbReference type="ARBA" id="ARBA00025694"/>
    </source>
</evidence>
<evidence type="ECO:0000256" key="14">
    <source>
        <dbReference type="ARBA" id="ARBA00030211"/>
    </source>
</evidence>
<evidence type="ECO:0000256" key="17">
    <source>
        <dbReference type="SAM" id="Phobius"/>
    </source>
</evidence>
<dbReference type="GO" id="GO:0015078">
    <property type="term" value="F:proton transmembrane transporter activity"/>
    <property type="evidence" value="ECO:0007669"/>
    <property type="project" value="TreeGrafter"/>
</dbReference>
<keyword evidence="6" id="KW-1003">Cell membrane</keyword>
<evidence type="ECO:0000256" key="7">
    <source>
        <dbReference type="ARBA" id="ARBA00022692"/>
    </source>
</evidence>
<evidence type="ECO:0000256" key="2">
    <source>
        <dbReference type="ARBA" id="ARBA00008079"/>
    </source>
</evidence>
<evidence type="ECO:0000256" key="4">
    <source>
        <dbReference type="ARBA" id="ARBA00014689"/>
    </source>
</evidence>
<evidence type="ECO:0000256" key="16">
    <source>
        <dbReference type="ARBA" id="ARBA00032185"/>
    </source>
</evidence>
<comment type="subcellular location">
    <subcellularLocation>
        <location evidence="1">Cell membrane</location>
        <topology evidence="1">Multi-pass membrane protein</topology>
    </subcellularLocation>
</comment>
<evidence type="ECO:0000256" key="5">
    <source>
        <dbReference type="ARBA" id="ARBA00022448"/>
    </source>
</evidence>
<comment type="function">
    <text evidence="12">Cytochrome bo(3) ubiquinol terminal oxidase is the component of the aerobic respiratory chain of E.coli that predominates when cells are grown at high aeration. Has proton pump activity across the membrane in addition to electron transfer, pumping 2 protons/electron.</text>
</comment>
<evidence type="ECO:0000256" key="9">
    <source>
        <dbReference type="ARBA" id="ARBA00022989"/>
    </source>
</evidence>
<keyword evidence="9 17" id="KW-1133">Transmembrane helix</keyword>
<dbReference type="GO" id="GO:0009486">
    <property type="term" value="F:cytochrome bo3 ubiquinol oxidase activity"/>
    <property type="evidence" value="ECO:0007669"/>
    <property type="project" value="InterPro"/>
</dbReference>
<dbReference type="GO" id="GO:0005886">
    <property type="term" value="C:plasma membrane"/>
    <property type="evidence" value="ECO:0007669"/>
    <property type="project" value="UniProtKB-SubCell"/>
</dbReference>
<dbReference type="AlphaFoldDB" id="A0A377W5U4"/>
<evidence type="ECO:0000256" key="3">
    <source>
        <dbReference type="ARBA" id="ARBA00011700"/>
    </source>
</evidence>
<protein>
    <recommendedName>
        <fullName evidence="4">Cytochrome bo(3) ubiquinol oxidase subunit 4</fullName>
    </recommendedName>
    <alternativeName>
        <fullName evidence="16">Cytochrome o ubiquinol oxidase subunit 4</fullName>
    </alternativeName>
    <alternativeName>
        <fullName evidence="13">Oxidase bo(3) subunit 4</fullName>
    </alternativeName>
    <alternativeName>
        <fullName evidence="14">Ubiquinol oxidase polypeptide IV</fullName>
    </alternativeName>
    <alternativeName>
        <fullName evidence="15">Ubiquinol oxidase subunit 4</fullName>
    </alternativeName>
</protein>
<evidence type="ECO:0000256" key="6">
    <source>
        <dbReference type="ARBA" id="ARBA00022475"/>
    </source>
</evidence>
<comment type="subunit">
    <text evidence="3">Heterooctamer of two A chains, two B chains, two C chains and two D chains.</text>
</comment>
<evidence type="ECO:0000256" key="1">
    <source>
        <dbReference type="ARBA" id="ARBA00004651"/>
    </source>
</evidence>
<evidence type="ECO:0000313" key="19">
    <source>
        <dbReference type="Proteomes" id="UP000255099"/>
    </source>
</evidence>
<keyword evidence="5" id="KW-0813">Transport</keyword>
<reference evidence="18 19" key="1">
    <citation type="submission" date="2018-06" db="EMBL/GenBank/DDBJ databases">
        <authorList>
            <consortium name="Pathogen Informatics"/>
            <person name="Doyle S."/>
        </authorList>
    </citation>
    <scope>NUCLEOTIDE SEQUENCE [LARGE SCALE GENOMIC DNA]</scope>
    <source>
        <strain evidence="18 19">NCTC9637</strain>
    </source>
</reference>
<dbReference type="PANTHER" id="PTHR36835:SF1">
    <property type="entry name" value="CYTOCHROME BO(3) UBIQUINOL OXIDASE SUBUNIT 4"/>
    <property type="match status" value="1"/>
</dbReference>
<gene>
    <name evidence="18" type="primary">cyoD</name>
    <name evidence="18" type="ORF">NCTC9637_05210</name>
</gene>
<keyword evidence="10" id="KW-0560">Oxidoreductase</keyword>
<dbReference type="GO" id="GO:0015990">
    <property type="term" value="P:electron transport coupled proton transport"/>
    <property type="evidence" value="ECO:0007669"/>
    <property type="project" value="InterPro"/>
</dbReference>
<dbReference type="Pfam" id="PF03626">
    <property type="entry name" value="COX4_pro"/>
    <property type="match status" value="1"/>
</dbReference>
<proteinExistence type="inferred from homology"/>
<evidence type="ECO:0000256" key="8">
    <source>
        <dbReference type="ARBA" id="ARBA00022982"/>
    </source>
</evidence>
<dbReference type="PANTHER" id="PTHR36835">
    <property type="entry name" value="CYTOCHROME BO(3) UBIQUINOL OXIDASE SUBUNIT 4"/>
    <property type="match status" value="1"/>
</dbReference>
<dbReference type="EMBL" id="UGLB01000003">
    <property type="protein sequence ID" value="STT50224.1"/>
    <property type="molecule type" value="Genomic_DNA"/>
</dbReference>
<dbReference type="NCBIfam" id="TIGR02847">
    <property type="entry name" value="CyoD"/>
    <property type="match status" value="1"/>
</dbReference>
<dbReference type="InterPro" id="IPR050968">
    <property type="entry name" value="Cytochrome_c_oxidase_bac_sub4"/>
</dbReference>
<keyword evidence="11 17" id="KW-0472">Membrane</keyword>
<organism evidence="18 19">
    <name type="scientific">Klebsiella pneumoniae</name>
    <dbReference type="NCBI Taxonomy" id="573"/>
    <lineage>
        <taxon>Bacteria</taxon>
        <taxon>Pseudomonadati</taxon>
        <taxon>Pseudomonadota</taxon>
        <taxon>Gammaproteobacteria</taxon>
        <taxon>Enterobacterales</taxon>
        <taxon>Enterobacteriaceae</taxon>
        <taxon>Klebsiella/Raoultella group</taxon>
        <taxon>Klebsiella</taxon>
        <taxon>Klebsiella pneumoniae complex</taxon>
    </lineage>
</organism>
<name>A0A377W5U4_KLEPN</name>
<accession>A0A377W5U4</accession>
<keyword evidence="7 17" id="KW-0812">Transmembrane</keyword>
<evidence type="ECO:0000256" key="10">
    <source>
        <dbReference type="ARBA" id="ARBA00023002"/>
    </source>
</evidence>
<feature type="transmembrane region" description="Helical" evidence="17">
    <location>
        <begin position="21"/>
        <end position="38"/>
    </location>
</feature>
<comment type="similarity">
    <text evidence="2">Belongs to the cytochrome c oxidase bacterial subunit 4 family.</text>
</comment>
<sequence length="132" mass="14909">MSHSTDHSGASHGSVKSYMTGFILSIILTVIPFAMVMSGSASHAVILGTILVTAVVQIVVHLVYFLHMNSKSDEGWEPDRIYLHRNHHCDRGCRLHLDYVEPELQHDDALRAASMFKQYLQVTETRHYFLAT</sequence>